<evidence type="ECO:0000313" key="2">
    <source>
        <dbReference type="Proteomes" id="UP000183832"/>
    </source>
</evidence>
<protein>
    <submittedName>
        <fullName evidence="1">CLUMA_CG005870, isoform A</fullName>
    </submittedName>
</protein>
<dbReference type="Proteomes" id="UP000183832">
    <property type="component" value="Unassembled WGS sequence"/>
</dbReference>
<reference evidence="1 2" key="1">
    <citation type="submission" date="2015-04" db="EMBL/GenBank/DDBJ databases">
        <authorList>
            <person name="Syromyatnikov M.Y."/>
            <person name="Popov V.N."/>
        </authorList>
    </citation>
    <scope>NUCLEOTIDE SEQUENCE [LARGE SCALE GENOMIC DNA]</scope>
</reference>
<sequence>MGLKYEALHENNMRTRRIYRAKKKSIDLSPQCVYINDVETSDTCENHQIYLESKHVLVTTESFDSLGHEKHY</sequence>
<evidence type="ECO:0000313" key="1">
    <source>
        <dbReference type="EMBL" id="CRK92316.1"/>
    </source>
</evidence>
<keyword evidence="2" id="KW-1185">Reference proteome</keyword>
<dbReference type="AlphaFoldDB" id="A0A1J1HYA7"/>
<proteinExistence type="predicted"/>
<name>A0A1J1HYA7_9DIPT</name>
<gene>
    <name evidence="1" type="ORF">CLUMA_CG005870</name>
</gene>
<accession>A0A1J1HYA7</accession>
<organism evidence="1 2">
    <name type="scientific">Clunio marinus</name>
    <dbReference type="NCBI Taxonomy" id="568069"/>
    <lineage>
        <taxon>Eukaryota</taxon>
        <taxon>Metazoa</taxon>
        <taxon>Ecdysozoa</taxon>
        <taxon>Arthropoda</taxon>
        <taxon>Hexapoda</taxon>
        <taxon>Insecta</taxon>
        <taxon>Pterygota</taxon>
        <taxon>Neoptera</taxon>
        <taxon>Endopterygota</taxon>
        <taxon>Diptera</taxon>
        <taxon>Nematocera</taxon>
        <taxon>Chironomoidea</taxon>
        <taxon>Chironomidae</taxon>
        <taxon>Clunio</taxon>
    </lineage>
</organism>
<dbReference type="EMBL" id="CVRI01000025">
    <property type="protein sequence ID" value="CRK92316.1"/>
    <property type="molecule type" value="Genomic_DNA"/>
</dbReference>